<sequence>MADVVVSLGHANIELGVCGNLEAFAGAGWFPLVAAVEPVFARTAHAFHDLGGGRAEGQRGGQHHAHGLFGAVWQRKAVADALAVKVHIGLGGEADAVNGFGGHEWNAKGVVRVKPAILGQRTTPKNKNAVAGVPDRVVCESAGAGGRRCPRGQFSP</sequence>
<dbReference type="EMBL" id="LN899819">
    <property type="protein sequence ID" value="CUV12407.1"/>
    <property type="molecule type" value="Genomic_DNA"/>
</dbReference>
<proteinExistence type="predicted"/>
<evidence type="ECO:0000313" key="1">
    <source>
        <dbReference type="EMBL" id="CUV12407.1"/>
    </source>
</evidence>
<protein>
    <submittedName>
        <fullName evidence="1">Uncharacterized protein</fullName>
    </submittedName>
</protein>
<gene>
    <name evidence="1" type="ORF">RUN39_v1_350021</name>
</gene>
<reference evidence="1" key="1">
    <citation type="submission" date="2015-10" db="EMBL/GenBank/DDBJ databases">
        <authorList>
            <person name="Gilbert D.G."/>
        </authorList>
    </citation>
    <scope>NUCLEOTIDE SEQUENCE</scope>
    <source>
        <strain evidence="1">Phyl III-seqv23</strain>
    </source>
</reference>
<organism evidence="1">
    <name type="scientific">Ralstonia solanacearum</name>
    <name type="common">Pseudomonas solanacearum</name>
    <dbReference type="NCBI Taxonomy" id="305"/>
    <lineage>
        <taxon>Bacteria</taxon>
        <taxon>Pseudomonadati</taxon>
        <taxon>Pseudomonadota</taxon>
        <taxon>Betaproteobacteria</taxon>
        <taxon>Burkholderiales</taxon>
        <taxon>Burkholderiaceae</taxon>
        <taxon>Ralstonia</taxon>
        <taxon>Ralstonia solanacearum species complex</taxon>
    </lineage>
</organism>
<dbReference type="AlphaFoldDB" id="A0A0S4TQT0"/>
<name>A0A0S4TQT0_RALSL</name>
<accession>A0A0S4TQT0</accession>